<dbReference type="Pfam" id="PF00069">
    <property type="entry name" value="Pkinase"/>
    <property type="match status" value="1"/>
</dbReference>
<evidence type="ECO:0000256" key="2">
    <source>
        <dbReference type="ARBA" id="ARBA00022679"/>
    </source>
</evidence>
<protein>
    <recommendedName>
        <fullName evidence="9">Protein kinase domain-containing protein</fullName>
    </recommendedName>
</protein>
<feature type="transmembrane region" description="Helical" evidence="8">
    <location>
        <begin position="925"/>
        <end position="948"/>
    </location>
</feature>
<dbReference type="InterPro" id="IPR043891">
    <property type="entry name" value="SPARK"/>
</dbReference>
<accession>A0A5N6LY48</accession>
<dbReference type="InterPro" id="IPR025724">
    <property type="entry name" value="GAG-pre-integrase_dom"/>
</dbReference>
<dbReference type="SUPFAM" id="SSF56112">
    <property type="entry name" value="Protein kinase-like (PK-like)"/>
    <property type="match status" value="1"/>
</dbReference>
<dbReference type="Pfam" id="PF13976">
    <property type="entry name" value="gag_pre-integrs"/>
    <property type="match status" value="1"/>
</dbReference>
<dbReference type="SMART" id="SM00220">
    <property type="entry name" value="S_TKc"/>
    <property type="match status" value="1"/>
</dbReference>
<gene>
    <name evidence="10" type="ORF">E3N88_34302</name>
</gene>
<dbReference type="InterPro" id="IPR011009">
    <property type="entry name" value="Kinase-like_dom_sf"/>
</dbReference>
<dbReference type="AlphaFoldDB" id="A0A5N6LY48"/>
<evidence type="ECO:0000259" key="9">
    <source>
        <dbReference type="PROSITE" id="PS50011"/>
    </source>
</evidence>
<feature type="compositionally biased region" description="Low complexity" evidence="7">
    <location>
        <begin position="296"/>
        <end position="315"/>
    </location>
</feature>
<evidence type="ECO:0000256" key="6">
    <source>
        <dbReference type="PROSITE-ProRule" id="PRU10141"/>
    </source>
</evidence>
<keyword evidence="11" id="KW-1185">Reference proteome</keyword>
<dbReference type="Proteomes" id="UP000326396">
    <property type="component" value="Linkage Group LG7"/>
</dbReference>
<keyword evidence="4" id="KW-0418">Kinase</keyword>
<dbReference type="Pfam" id="PF22936">
    <property type="entry name" value="Pol_BBD"/>
    <property type="match status" value="1"/>
</dbReference>
<organism evidence="10 11">
    <name type="scientific">Mikania micrantha</name>
    <name type="common">bitter vine</name>
    <dbReference type="NCBI Taxonomy" id="192012"/>
    <lineage>
        <taxon>Eukaryota</taxon>
        <taxon>Viridiplantae</taxon>
        <taxon>Streptophyta</taxon>
        <taxon>Embryophyta</taxon>
        <taxon>Tracheophyta</taxon>
        <taxon>Spermatophyta</taxon>
        <taxon>Magnoliopsida</taxon>
        <taxon>eudicotyledons</taxon>
        <taxon>Gunneridae</taxon>
        <taxon>Pentapetalae</taxon>
        <taxon>asterids</taxon>
        <taxon>campanulids</taxon>
        <taxon>Asterales</taxon>
        <taxon>Asteraceae</taxon>
        <taxon>Asteroideae</taxon>
        <taxon>Heliantheae alliance</taxon>
        <taxon>Eupatorieae</taxon>
        <taxon>Mikania</taxon>
    </lineage>
</organism>
<keyword evidence="1" id="KW-0723">Serine/threonine-protein kinase</keyword>
<evidence type="ECO:0000313" key="10">
    <source>
        <dbReference type="EMBL" id="KAD3066422.1"/>
    </source>
</evidence>
<dbReference type="OrthoDB" id="543156at2759"/>
<comment type="caution">
    <text evidence="10">The sequence shown here is derived from an EMBL/GenBank/DDBJ whole genome shotgun (WGS) entry which is preliminary data.</text>
</comment>
<dbReference type="SUPFAM" id="SSF53098">
    <property type="entry name" value="Ribonuclease H-like"/>
    <property type="match status" value="1"/>
</dbReference>
<dbReference type="InterPro" id="IPR008271">
    <property type="entry name" value="Ser/Thr_kinase_AS"/>
</dbReference>
<dbReference type="GO" id="GO:0004674">
    <property type="term" value="F:protein serine/threonine kinase activity"/>
    <property type="evidence" value="ECO:0007669"/>
    <property type="project" value="UniProtKB-KW"/>
</dbReference>
<keyword evidence="8" id="KW-0812">Transmembrane</keyword>
<feature type="region of interest" description="Disordered" evidence="7">
    <location>
        <begin position="294"/>
        <end position="320"/>
    </location>
</feature>
<keyword evidence="5 6" id="KW-0067">ATP-binding</keyword>
<dbReference type="Gene3D" id="1.10.510.10">
    <property type="entry name" value="Transferase(Phosphotransferase) domain 1"/>
    <property type="match status" value="1"/>
</dbReference>
<evidence type="ECO:0000256" key="5">
    <source>
        <dbReference type="ARBA" id="ARBA00022840"/>
    </source>
</evidence>
<evidence type="ECO:0000256" key="1">
    <source>
        <dbReference type="ARBA" id="ARBA00022527"/>
    </source>
</evidence>
<feature type="region of interest" description="Disordered" evidence="7">
    <location>
        <begin position="212"/>
        <end position="260"/>
    </location>
</feature>
<dbReference type="InterPro" id="IPR012337">
    <property type="entry name" value="RNaseH-like_sf"/>
</dbReference>
<dbReference type="Gene3D" id="3.30.420.10">
    <property type="entry name" value="Ribonuclease H-like superfamily/Ribonuclease H"/>
    <property type="match status" value="1"/>
</dbReference>
<keyword evidence="3 6" id="KW-0547">Nucleotide-binding</keyword>
<keyword evidence="8" id="KW-0472">Membrane</keyword>
<dbReference type="PROSITE" id="PS00108">
    <property type="entry name" value="PROTEIN_KINASE_ST"/>
    <property type="match status" value="1"/>
</dbReference>
<dbReference type="PROSITE" id="PS50011">
    <property type="entry name" value="PROTEIN_KINASE_DOM"/>
    <property type="match status" value="1"/>
</dbReference>
<sequence length="1166" mass="129464">MAATIITLSTHTNFPIQLTSDNFTSWRKQVLATLTGLELEQFVDGLTAPPPKILEGKPNPAYRLWVLQDQILLGALLGSCSATILPIVSSAETSLELFKRLTETYAGVSRSRIISLRSKLATTVKGNKPVADYLREMKAIADELALAQKPVDEDDLIVHIITHLGDDYKQVTAAVKMRDTPITFSDLFEKLVDHERTLLEAKPVITLTTVNNTQRQGPRFSYSRSQSDGRHYSEPRSSYRTHNFGPRSGRPQQNNSSSLGYRTNKHHLFCHFCNIAGHDTKECRKLTRFLQDHHISTPTPSSTNPTTNSSMATSSHTLPSMFDSGASNHAAYDPSLLHSLSEYGGPDEIVLGNSTKLSISHIGQTSIPTTSRHLKLKDVLLVPKLRNNIVSVSKLCKTNQVSVEFFPFHFIVKDLHTGARLMRGVNINDVYYARRFLPLPLKQINSSSTTSGSLLSWHHKLGHPSIKILKRLLNNLGPKCTKMSTVSFQCDACSLHKSHKMPFGSNSFKVTKPLELIYSDVWGPVQQSHDGYTYYVIFVEYHTKYTWLYPIKRKSDVSTLFPQFKTLVEIFFTTRLSLFSRTTKANTLALFPTFNNMAFPTLQHLHIPRNKMGLPNDTIVTLLKPGYLSYIMPPYRFNFGLMLFKLRLPVTIPFSSSSSHLLTYAAVTIYTLLHLVLNNDGKMQVDATLAASAVACRYAGCPLDLSGFNITRAAVICSNTDARASCCRYINALIASSIARYANTTNNLGVSPELSNTCLQNISQTLELYGLTKSATAFCGFGTKISVNYECLGITTVNQMQQSPIFSNVTQYCGVPLGEESCKMCINAGILFVRNLVKAVDNMTLSICRDATFVAVASQVDDVAAIVLADCFFGVQGLSGTPVFTRSSPPKFSPESSPSPVVAVGPSQFSLTIPQIRHHSYHLSLVPAVGIAVTALATMMLILMVFLIRRKTKELKGHEMTTDKNSMENVSPPKKKFQEGPSSMLTKFSYKETKKATNNFKTIIGQGGFGTVYKAQFIDGSVVAVKHMDKVSEQAVEEFCREILLLARLHHRHLVALKGFCIEKHERFLMYEYMANGSLKDHLHTPGVVPLSWHTRIQIAIDVANALEYLHFYCDPPLCHRDIKSSNILLDEKFVGKVADFGLAFASKDGSICFEPVNTEIRGTPG</sequence>
<dbReference type="InterPro" id="IPR017441">
    <property type="entry name" value="Protein_kinase_ATP_BS"/>
</dbReference>
<dbReference type="Gene3D" id="3.30.200.20">
    <property type="entry name" value="Phosphorylase Kinase, domain 1"/>
    <property type="match status" value="1"/>
</dbReference>
<dbReference type="PANTHER" id="PTHR47989:SF36">
    <property type="entry name" value="PROTEIN KINASE DOMAIN-CONTAINING PROTEIN"/>
    <property type="match status" value="1"/>
</dbReference>
<dbReference type="FunFam" id="3.30.200.20:FF:000420">
    <property type="entry name" value="Putative receptor-like protein kinase"/>
    <property type="match status" value="1"/>
</dbReference>
<feature type="binding site" evidence="6">
    <location>
        <position position="1026"/>
    </location>
    <ligand>
        <name>ATP</name>
        <dbReference type="ChEBI" id="CHEBI:30616"/>
    </ligand>
</feature>
<evidence type="ECO:0000256" key="3">
    <source>
        <dbReference type="ARBA" id="ARBA00022741"/>
    </source>
</evidence>
<dbReference type="InterPro" id="IPR000719">
    <property type="entry name" value="Prot_kinase_dom"/>
</dbReference>
<evidence type="ECO:0000256" key="4">
    <source>
        <dbReference type="ARBA" id="ARBA00022777"/>
    </source>
</evidence>
<dbReference type="GO" id="GO:0003676">
    <property type="term" value="F:nucleic acid binding"/>
    <property type="evidence" value="ECO:0007669"/>
    <property type="project" value="InterPro"/>
</dbReference>
<feature type="compositionally biased region" description="Polar residues" evidence="7">
    <location>
        <begin position="250"/>
        <end position="260"/>
    </location>
</feature>
<evidence type="ECO:0000256" key="7">
    <source>
        <dbReference type="SAM" id="MobiDB-lite"/>
    </source>
</evidence>
<feature type="region of interest" description="Disordered" evidence="7">
    <location>
        <begin position="959"/>
        <end position="981"/>
    </location>
</feature>
<dbReference type="InterPro" id="IPR036397">
    <property type="entry name" value="RNaseH_sf"/>
</dbReference>
<reference evidence="10 11" key="1">
    <citation type="submission" date="2019-05" db="EMBL/GenBank/DDBJ databases">
        <title>Mikania micrantha, genome provides insights into the molecular mechanism of rapid growth.</title>
        <authorList>
            <person name="Liu B."/>
        </authorList>
    </citation>
    <scope>NUCLEOTIDE SEQUENCE [LARGE SCALE GENOMIC DNA]</scope>
    <source>
        <strain evidence="10">NLD-2019</strain>
        <tissue evidence="10">Leaf</tissue>
    </source>
</reference>
<keyword evidence="2" id="KW-0808">Transferase</keyword>
<name>A0A5N6LY48_9ASTR</name>
<dbReference type="PANTHER" id="PTHR47989">
    <property type="entry name" value="OS01G0750732 PROTEIN"/>
    <property type="match status" value="1"/>
</dbReference>
<proteinExistence type="predicted"/>
<evidence type="ECO:0000313" key="11">
    <source>
        <dbReference type="Proteomes" id="UP000326396"/>
    </source>
</evidence>
<dbReference type="GO" id="GO:0005524">
    <property type="term" value="F:ATP binding"/>
    <property type="evidence" value="ECO:0007669"/>
    <property type="project" value="UniProtKB-UniRule"/>
</dbReference>
<evidence type="ECO:0000256" key="8">
    <source>
        <dbReference type="SAM" id="Phobius"/>
    </source>
</evidence>
<keyword evidence="8" id="KW-1133">Transmembrane helix</keyword>
<dbReference type="EMBL" id="SZYD01000017">
    <property type="protein sequence ID" value="KAD3066422.1"/>
    <property type="molecule type" value="Genomic_DNA"/>
</dbReference>
<dbReference type="Pfam" id="PF14223">
    <property type="entry name" value="Retrotran_gag_2"/>
    <property type="match status" value="1"/>
</dbReference>
<dbReference type="Pfam" id="PF19160">
    <property type="entry name" value="SPARK"/>
    <property type="match status" value="1"/>
</dbReference>
<dbReference type="PROSITE" id="PS00107">
    <property type="entry name" value="PROTEIN_KINASE_ATP"/>
    <property type="match status" value="1"/>
</dbReference>
<dbReference type="InterPro" id="IPR054722">
    <property type="entry name" value="PolX-like_BBD"/>
</dbReference>
<feature type="compositionally biased region" description="Polar residues" evidence="7">
    <location>
        <begin position="212"/>
        <end position="226"/>
    </location>
</feature>
<feature type="domain" description="Protein kinase" evidence="9">
    <location>
        <begin position="998"/>
        <end position="1166"/>
    </location>
</feature>